<evidence type="ECO:0000313" key="6">
    <source>
        <dbReference type="Proteomes" id="UP000193498"/>
    </source>
</evidence>
<dbReference type="PANTHER" id="PTHR10270">
    <property type="entry name" value="SOX TRANSCRIPTION FACTOR"/>
    <property type="match status" value="1"/>
</dbReference>
<dbReference type="Pfam" id="PF00505">
    <property type="entry name" value="HMG_box"/>
    <property type="match status" value="1"/>
</dbReference>
<evidence type="ECO:0000256" key="3">
    <source>
        <dbReference type="PROSITE-ProRule" id="PRU00267"/>
    </source>
</evidence>
<reference evidence="5 6" key="1">
    <citation type="submission" date="2016-07" db="EMBL/GenBank/DDBJ databases">
        <title>Pervasive Adenine N6-methylation of Active Genes in Fungi.</title>
        <authorList>
            <consortium name="DOE Joint Genome Institute"/>
            <person name="Mondo S.J."/>
            <person name="Dannebaum R.O."/>
            <person name="Kuo R.C."/>
            <person name="Labutti K."/>
            <person name="Haridas S."/>
            <person name="Kuo A."/>
            <person name="Salamov A."/>
            <person name="Ahrendt S.R."/>
            <person name="Lipzen A."/>
            <person name="Sullivan W."/>
            <person name="Andreopoulos W.B."/>
            <person name="Clum A."/>
            <person name="Lindquist E."/>
            <person name="Daum C."/>
            <person name="Ramamoorthy G.K."/>
            <person name="Gryganskyi A."/>
            <person name="Culley D."/>
            <person name="Magnuson J.K."/>
            <person name="James T.Y."/>
            <person name="O'Malley M.A."/>
            <person name="Stajich J.E."/>
            <person name="Spatafora J.W."/>
            <person name="Visel A."/>
            <person name="Grigoriev I.V."/>
        </authorList>
    </citation>
    <scope>NUCLEOTIDE SEQUENCE [LARGE SCALE GENOMIC DNA]</scope>
    <source>
        <strain evidence="5 6">CBS 931.73</strain>
    </source>
</reference>
<gene>
    <name evidence="5" type="ORF">K493DRAFT_143223</name>
</gene>
<keyword evidence="6" id="KW-1185">Reference proteome</keyword>
<dbReference type="CDD" id="cd01389">
    <property type="entry name" value="HMG-box_ROX1-like"/>
    <property type="match status" value="1"/>
</dbReference>
<dbReference type="STRING" id="1314790.A0A1Y1Y5W1"/>
<dbReference type="PROSITE" id="PS50118">
    <property type="entry name" value="HMG_BOX_2"/>
    <property type="match status" value="1"/>
</dbReference>
<comment type="caution">
    <text evidence="5">The sequence shown here is derived from an EMBL/GenBank/DDBJ whole genome shotgun (WGS) entry which is preliminary data.</text>
</comment>
<organism evidence="5 6">
    <name type="scientific">Basidiobolus meristosporus CBS 931.73</name>
    <dbReference type="NCBI Taxonomy" id="1314790"/>
    <lineage>
        <taxon>Eukaryota</taxon>
        <taxon>Fungi</taxon>
        <taxon>Fungi incertae sedis</taxon>
        <taxon>Zoopagomycota</taxon>
        <taxon>Entomophthoromycotina</taxon>
        <taxon>Basidiobolomycetes</taxon>
        <taxon>Basidiobolales</taxon>
        <taxon>Basidiobolaceae</taxon>
        <taxon>Basidiobolus</taxon>
    </lineage>
</organism>
<accession>A0A1Y1Y5W1</accession>
<evidence type="ECO:0000313" key="5">
    <source>
        <dbReference type="EMBL" id="ORX93368.1"/>
    </source>
</evidence>
<keyword evidence="3" id="KW-0539">Nucleus</keyword>
<evidence type="ECO:0000256" key="2">
    <source>
        <dbReference type="ARBA" id="ARBA00023163"/>
    </source>
</evidence>
<dbReference type="InterPro" id="IPR050140">
    <property type="entry name" value="SRY-related_HMG-box_TF-like"/>
</dbReference>
<name>A0A1Y1Y5W1_9FUNG</name>
<dbReference type="Gene3D" id="1.10.30.10">
    <property type="entry name" value="High mobility group box domain"/>
    <property type="match status" value="1"/>
</dbReference>
<feature type="DNA-binding region" description="HMG box" evidence="3">
    <location>
        <begin position="1"/>
        <end position="67"/>
    </location>
</feature>
<feature type="domain" description="HMG box" evidence="4">
    <location>
        <begin position="1"/>
        <end position="67"/>
    </location>
</feature>
<dbReference type="AlphaFoldDB" id="A0A1Y1Y5W1"/>
<dbReference type="Proteomes" id="UP000193498">
    <property type="component" value="Unassembled WGS sequence"/>
</dbReference>
<dbReference type="InParanoid" id="A0A1Y1Y5W1"/>
<proteinExistence type="predicted"/>
<dbReference type="GO" id="GO:0005634">
    <property type="term" value="C:nucleus"/>
    <property type="evidence" value="ECO:0007669"/>
    <property type="project" value="UniProtKB-UniRule"/>
</dbReference>
<keyword evidence="1 3" id="KW-0238">DNA-binding</keyword>
<feature type="non-terminal residue" evidence="5">
    <location>
        <position position="72"/>
    </location>
</feature>
<dbReference type="GO" id="GO:0001228">
    <property type="term" value="F:DNA-binding transcription activator activity, RNA polymerase II-specific"/>
    <property type="evidence" value="ECO:0007669"/>
    <property type="project" value="TreeGrafter"/>
</dbReference>
<dbReference type="InterPro" id="IPR036910">
    <property type="entry name" value="HMG_box_dom_sf"/>
</dbReference>
<sequence>RPLNPFLLFRKDVQASIFAQNPGISNSEVSKVIGQMWKDAPFDVKERYQLSAEDKKRLHKEMYPNYKYAPER</sequence>
<evidence type="ECO:0000256" key="1">
    <source>
        <dbReference type="ARBA" id="ARBA00023125"/>
    </source>
</evidence>
<dbReference type="OrthoDB" id="6247875at2759"/>
<dbReference type="PANTHER" id="PTHR10270:SF161">
    <property type="entry name" value="SEX-DETERMINING REGION Y PROTEIN"/>
    <property type="match status" value="1"/>
</dbReference>
<dbReference type="GO" id="GO:0030154">
    <property type="term" value="P:cell differentiation"/>
    <property type="evidence" value="ECO:0007669"/>
    <property type="project" value="TreeGrafter"/>
</dbReference>
<protein>
    <submittedName>
        <fullName evidence="5">Sequence-specific DNA-binding high mobility group box protein mat-Mc</fullName>
    </submittedName>
</protein>
<dbReference type="SMART" id="SM00398">
    <property type="entry name" value="HMG"/>
    <property type="match status" value="1"/>
</dbReference>
<keyword evidence="2" id="KW-0804">Transcription</keyword>
<dbReference type="GO" id="GO:0000978">
    <property type="term" value="F:RNA polymerase II cis-regulatory region sequence-specific DNA binding"/>
    <property type="evidence" value="ECO:0007669"/>
    <property type="project" value="TreeGrafter"/>
</dbReference>
<dbReference type="InterPro" id="IPR009071">
    <property type="entry name" value="HMG_box_dom"/>
</dbReference>
<evidence type="ECO:0000259" key="4">
    <source>
        <dbReference type="PROSITE" id="PS50118"/>
    </source>
</evidence>
<feature type="non-terminal residue" evidence="5">
    <location>
        <position position="1"/>
    </location>
</feature>
<dbReference type="EMBL" id="MCFE01000238">
    <property type="protein sequence ID" value="ORX93368.1"/>
    <property type="molecule type" value="Genomic_DNA"/>
</dbReference>
<dbReference type="SUPFAM" id="SSF47095">
    <property type="entry name" value="HMG-box"/>
    <property type="match status" value="1"/>
</dbReference>